<keyword evidence="2 3" id="KW-0808">Transferase</keyword>
<name>A0A1S6U6I6_9BACT</name>
<dbReference type="GeneID" id="56566117"/>
<sequence length="146" mass="16921">MFFYSYDEFEKDIKSMAREIRDDFSPDAILAIARGGMTIGHFIAIALQNRNLFSLNSIHYDEQSKLDTINIFNIPDLSNVNKILVVDDIVDSGESMAEIKKTLLKLYPHLDIKIATIFYKKTALLMPDYKAKEATEWIEFFWDITL</sequence>
<dbReference type="InterPro" id="IPR029057">
    <property type="entry name" value="PRTase-like"/>
</dbReference>
<dbReference type="SUPFAM" id="SSF53271">
    <property type="entry name" value="PRTase-like"/>
    <property type="match status" value="1"/>
</dbReference>
<gene>
    <name evidence="3" type="ORF">CPIN18021_0484</name>
</gene>
<accession>A0A1S6U6I6</accession>
<dbReference type="RefSeq" id="WP_078415747.1">
    <property type="nucleotide sequence ID" value="NZ_CP017018.1"/>
</dbReference>
<dbReference type="Pfam" id="PF00156">
    <property type="entry name" value="Pribosyltran"/>
    <property type="match status" value="1"/>
</dbReference>
<evidence type="ECO:0000313" key="3">
    <source>
        <dbReference type="EMBL" id="AQW87323.1"/>
    </source>
</evidence>
<evidence type="ECO:0000313" key="4">
    <source>
        <dbReference type="Proteomes" id="UP000190868"/>
    </source>
</evidence>
<evidence type="ECO:0000256" key="1">
    <source>
        <dbReference type="ARBA" id="ARBA00022676"/>
    </source>
</evidence>
<reference evidence="4" key="1">
    <citation type="submission" date="2016-09" db="EMBL/GenBank/DDBJ databases">
        <title>Comparative genomics of the Campylobacter concisus group.</title>
        <authorList>
            <person name="Miller W.G."/>
            <person name="Yee E."/>
            <person name="Chapman M.H."/>
            <person name="Huynh S."/>
            <person name="Bono J.L."/>
            <person name="On S.L.W."/>
            <person name="StLeger J."/>
            <person name="Foster G."/>
            <person name="Parker C.T."/>
        </authorList>
    </citation>
    <scope>NUCLEOTIDE SEQUENCE [LARGE SCALE GENOMIC DNA]</scope>
    <source>
        <strain evidence="4">RM18021</strain>
    </source>
</reference>
<dbReference type="AlphaFoldDB" id="A0A1S6U6I6"/>
<dbReference type="KEGG" id="cpin:CPIN18020_0479"/>
<dbReference type="InterPro" id="IPR000836">
    <property type="entry name" value="PRTase_dom"/>
</dbReference>
<dbReference type="PANTHER" id="PTHR43363:SF1">
    <property type="entry name" value="HYPOXANTHINE-GUANINE PHOSPHORIBOSYLTRANSFERASE"/>
    <property type="match status" value="1"/>
</dbReference>
<keyword evidence="1 3" id="KW-0328">Glycosyltransferase</keyword>
<dbReference type="PANTHER" id="PTHR43363">
    <property type="entry name" value="HYPOXANTHINE PHOSPHORIBOSYLTRANSFERASE"/>
    <property type="match status" value="1"/>
</dbReference>
<protein>
    <submittedName>
        <fullName evidence="3">Putative nucleotide phosphoribosyltransferase</fullName>
    </submittedName>
</protein>
<dbReference type="GO" id="GO:0016757">
    <property type="term" value="F:glycosyltransferase activity"/>
    <property type="evidence" value="ECO:0007669"/>
    <property type="project" value="UniProtKB-KW"/>
</dbReference>
<organism evidence="3 4">
    <name type="scientific">Campylobacter pinnipediorum subsp. caledonicus</name>
    <dbReference type="NCBI Taxonomy" id="1874362"/>
    <lineage>
        <taxon>Bacteria</taxon>
        <taxon>Pseudomonadati</taxon>
        <taxon>Campylobacterota</taxon>
        <taxon>Epsilonproteobacteria</taxon>
        <taxon>Campylobacterales</taxon>
        <taxon>Campylobacteraceae</taxon>
        <taxon>Campylobacter</taxon>
    </lineage>
</organism>
<keyword evidence="4" id="KW-1185">Reference proteome</keyword>
<dbReference type="Gene3D" id="3.40.50.2020">
    <property type="match status" value="1"/>
</dbReference>
<dbReference type="Proteomes" id="UP000190868">
    <property type="component" value="Chromosome"/>
</dbReference>
<evidence type="ECO:0000256" key="2">
    <source>
        <dbReference type="ARBA" id="ARBA00022679"/>
    </source>
</evidence>
<proteinExistence type="predicted"/>
<dbReference type="EMBL" id="CP017258">
    <property type="protein sequence ID" value="AQW87323.1"/>
    <property type="molecule type" value="Genomic_DNA"/>
</dbReference>
<dbReference type="CDD" id="cd06223">
    <property type="entry name" value="PRTases_typeI"/>
    <property type="match status" value="1"/>
</dbReference>